<reference evidence="7 8" key="1">
    <citation type="submission" date="2015-04" db="EMBL/GenBank/DDBJ databases">
        <authorList>
            <person name="Heijne W.H."/>
            <person name="Fedorova N.D."/>
            <person name="Nierman W.C."/>
            <person name="Vollebregt A.W."/>
            <person name="Zhao Z."/>
            <person name="Wu L."/>
            <person name="Kumar M."/>
            <person name="Stam H."/>
            <person name="van den Berg M.A."/>
            <person name="Pel H.J."/>
        </authorList>
    </citation>
    <scope>NUCLEOTIDE SEQUENCE [LARGE SCALE GENOMIC DNA]</scope>
    <source>
        <strain evidence="7 8">CBS 393.64</strain>
    </source>
</reference>
<evidence type="ECO:0000256" key="1">
    <source>
        <dbReference type="ARBA" id="ARBA00004141"/>
    </source>
</evidence>
<feature type="transmembrane region" description="Helical" evidence="6">
    <location>
        <begin position="65"/>
        <end position="84"/>
    </location>
</feature>
<dbReference type="OrthoDB" id="4225076at2759"/>
<evidence type="ECO:0000256" key="2">
    <source>
        <dbReference type="ARBA" id="ARBA00005587"/>
    </source>
</evidence>
<dbReference type="EMBL" id="LASV01000017">
    <property type="protein sequence ID" value="KKA25567.1"/>
    <property type="molecule type" value="Genomic_DNA"/>
</dbReference>
<dbReference type="AlphaFoldDB" id="A0A0F4Z4W9"/>
<dbReference type="InterPro" id="IPR051633">
    <property type="entry name" value="AceTr"/>
</dbReference>
<keyword evidence="5 6" id="KW-0472">Membrane</keyword>
<keyword evidence="3 6" id="KW-0812">Transmembrane</keyword>
<feature type="transmembrane region" description="Helical" evidence="6">
    <location>
        <begin position="119"/>
        <end position="139"/>
    </location>
</feature>
<evidence type="ECO:0000256" key="6">
    <source>
        <dbReference type="SAM" id="Phobius"/>
    </source>
</evidence>
<dbReference type="InterPro" id="IPR000791">
    <property type="entry name" value="Gpr1/Fun34/SatP-like"/>
</dbReference>
<dbReference type="GeneID" id="25312426"/>
<sequence>MDSNSNSNGTRYDLKAEESREDAIRKIKTAGSLSISPELFEKIYLSPKSRVHGDLRSIVGNPTPLGVFGFIISLTPLSCDLMGWRGGGGGGAALIGAFYGIGGVLMPIAGILEFILGNTFSFVVFLSFGAFWLATGITMTPFYNAAGAYDPSNPANPGFHTSFAFIYVFMGLLCLIYLICGIRTNVVFEIIFLTLTLGFCLLAGSYWQLAALNSTLADNLQIAGGASFFVACLAGWYLFFVQMLASVDFPYTLPVGDLSRRKTGKWK</sequence>
<feature type="transmembrane region" description="Helical" evidence="6">
    <location>
        <begin position="220"/>
        <end position="240"/>
    </location>
</feature>
<organism evidence="7 8">
    <name type="scientific">Rasamsonia emersonii (strain ATCC 16479 / CBS 393.64 / IMI 116815)</name>
    <dbReference type="NCBI Taxonomy" id="1408163"/>
    <lineage>
        <taxon>Eukaryota</taxon>
        <taxon>Fungi</taxon>
        <taxon>Dikarya</taxon>
        <taxon>Ascomycota</taxon>
        <taxon>Pezizomycotina</taxon>
        <taxon>Eurotiomycetes</taxon>
        <taxon>Eurotiomycetidae</taxon>
        <taxon>Eurotiales</taxon>
        <taxon>Trichocomaceae</taxon>
        <taxon>Rasamsonia</taxon>
    </lineage>
</organism>
<evidence type="ECO:0000313" key="7">
    <source>
        <dbReference type="EMBL" id="KKA25567.1"/>
    </source>
</evidence>
<keyword evidence="4 6" id="KW-1133">Transmembrane helix</keyword>
<evidence type="ECO:0000256" key="4">
    <source>
        <dbReference type="ARBA" id="ARBA00022989"/>
    </source>
</evidence>
<proteinExistence type="inferred from homology"/>
<comment type="similarity">
    <text evidence="2">Belongs to the acetate uptake transporter (AceTr) (TC 2.A.96) family.</text>
</comment>
<dbReference type="Pfam" id="PF01184">
    <property type="entry name" value="Gpr1_Fun34_YaaH"/>
    <property type="match status" value="1"/>
</dbReference>
<keyword evidence="8" id="KW-1185">Reference proteome</keyword>
<gene>
    <name evidence="7" type="ORF">T310_0372</name>
</gene>
<feature type="transmembrane region" description="Helical" evidence="6">
    <location>
        <begin position="159"/>
        <end position="179"/>
    </location>
</feature>
<dbReference type="PANTHER" id="PTHR31123:SF4">
    <property type="entry name" value="PROTEIN ALCS"/>
    <property type="match status" value="1"/>
</dbReference>
<dbReference type="RefSeq" id="XP_013332179.1">
    <property type="nucleotide sequence ID" value="XM_013476725.1"/>
</dbReference>
<evidence type="ECO:0000256" key="5">
    <source>
        <dbReference type="ARBA" id="ARBA00023136"/>
    </source>
</evidence>
<feature type="transmembrane region" description="Helical" evidence="6">
    <location>
        <begin position="186"/>
        <end position="208"/>
    </location>
</feature>
<evidence type="ECO:0000256" key="3">
    <source>
        <dbReference type="ARBA" id="ARBA00022692"/>
    </source>
</evidence>
<comment type="subcellular location">
    <subcellularLocation>
        <location evidence="1">Membrane</location>
        <topology evidence="1">Multi-pass membrane protein</topology>
    </subcellularLocation>
</comment>
<protein>
    <submittedName>
        <fullName evidence="7">Transcriptional activator of ethanol catabolism AlcS</fullName>
    </submittedName>
</protein>
<accession>A0A0F4Z4W9</accession>
<dbReference type="STRING" id="1408163.A0A0F4Z4W9"/>
<name>A0A0F4Z4W9_RASE3</name>
<dbReference type="PANTHER" id="PTHR31123">
    <property type="entry name" value="ACCUMULATION OF DYADS PROTEIN 2-RELATED"/>
    <property type="match status" value="1"/>
</dbReference>
<dbReference type="GO" id="GO:0005886">
    <property type="term" value="C:plasma membrane"/>
    <property type="evidence" value="ECO:0007669"/>
    <property type="project" value="TreeGrafter"/>
</dbReference>
<dbReference type="Proteomes" id="UP000053958">
    <property type="component" value="Unassembled WGS sequence"/>
</dbReference>
<evidence type="ECO:0000313" key="8">
    <source>
        <dbReference type="Proteomes" id="UP000053958"/>
    </source>
</evidence>
<comment type="caution">
    <text evidence="7">The sequence shown here is derived from an EMBL/GenBank/DDBJ whole genome shotgun (WGS) entry which is preliminary data.</text>
</comment>
<dbReference type="GO" id="GO:0015123">
    <property type="term" value="F:acetate transmembrane transporter activity"/>
    <property type="evidence" value="ECO:0007669"/>
    <property type="project" value="TreeGrafter"/>
</dbReference>
<feature type="transmembrane region" description="Helical" evidence="6">
    <location>
        <begin position="90"/>
        <end position="112"/>
    </location>
</feature>